<evidence type="ECO:0000256" key="1">
    <source>
        <dbReference type="ARBA" id="ARBA00022801"/>
    </source>
</evidence>
<proteinExistence type="predicted"/>
<evidence type="ECO:0000313" key="3">
    <source>
        <dbReference type="EMBL" id="SPF32640.1"/>
    </source>
</evidence>
<accession>A0A2U3JZD1</accession>
<evidence type="ECO:0000313" key="4">
    <source>
        <dbReference type="Proteomes" id="UP000238701"/>
    </source>
</evidence>
<keyword evidence="1" id="KW-0378">Hydrolase</keyword>
<name>A0A2U3JZD1_9BACT</name>
<dbReference type="AlphaFoldDB" id="A0A2U3JZD1"/>
<dbReference type="Gene3D" id="3.40.50.1240">
    <property type="entry name" value="Phosphoglycerate mutase-like"/>
    <property type="match status" value="1"/>
</dbReference>
<dbReference type="PANTHER" id="PTHR46517">
    <property type="entry name" value="FRUCTOSE-2,6-BISPHOSPHATASE TIGAR"/>
    <property type="match status" value="1"/>
</dbReference>
<dbReference type="InterPro" id="IPR013078">
    <property type="entry name" value="His_Pase_superF_clade-1"/>
</dbReference>
<dbReference type="PANTHER" id="PTHR46517:SF1">
    <property type="entry name" value="FRUCTOSE-2,6-BISPHOSPHATASE TIGAR"/>
    <property type="match status" value="1"/>
</dbReference>
<dbReference type="Proteomes" id="UP000238701">
    <property type="component" value="Unassembled WGS sequence"/>
</dbReference>
<organism evidence="3 4">
    <name type="scientific">Candidatus Sulfotelmatobacter kueseliae</name>
    <dbReference type="NCBI Taxonomy" id="2042962"/>
    <lineage>
        <taxon>Bacteria</taxon>
        <taxon>Pseudomonadati</taxon>
        <taxon>Acidobacteriota</taxon>
        <taxon>Terriglobia</taxon>
        <taxon>Terriglobales</taxon>
        <taxon>Candidatus Korobacteraceae</taxon>
        <taxon>Candidatus Sulfotelmatobacter</taxon>
    </lineage>
</organism>
<dbReference type="GO" id="GO:0045820">
    <property type="term" value="P:negative regulation of glycolytic process"/>
    <property type="evidence" value="ECO:0007669"/>
    <property type="project" value="TreeGrafter"/>
</dbReference>
<dbReference type="GO" id="GO:0004331">
    <property type="term" value="F:fructose-2,6-bisphosphate 2-phosphatase activity"/>
    <property type="evidence" value="ECO:0007669"/>
    <property type="project" value="TreeGrafter"/>
</dbReference>
<protein>
    <submittedName>
        <fullName evidence="3">Putative Fructose-2,6-bisphosphatase</fullName>
    </submittedName>
</protein>
<gene>
    <name evidence="3" type="ORF">SBA1_1060005</name>
</gene>
<feature type="binding site" evidence="2">
    <location>
        <begin position="8"/>
        <end position="15"/>
    </location>
    <ligand>
        <name>substrate</name>
    </ligand>
</feature>
<dbReference type="GO" id="GO:0043456">
    <property type="term" value="P:regulation of pentose-phosphate shunt"/>
    <property type="evidence" value="ECO:0007669"/>
    <property type="project" value="TreeGrafter"/>
</dbReference>
<dbReference type="Pfam" id="PF00300">
    <property type="entry name" value="His_Phos_1"/>
    <property type="match status" value="1"/>
</dbReference>
<dbReference type="EMBL" id="OMOD01000009">
    <property type="protein sequence ID" value="SPF32640.1"/>
    <property type="molecule type" value="Genomic_DNA"/>
</dbReference>
<dbReference type="OrthoDB" id="9781415at2"/>
<dbReference type="SMART" id="SM00855">
    <property type="entry name" value="PGAM"/>
    <property type="match status" value="1"/>
</dbReference>
<dbReference type="SUPFAM" id="SSF53254">
    <property type="entry name" value="Phosphoglycerate mutase-like"/>
    <property type="match status" value="1"/>
</dbReference>
<sequence>MGKLILVRHGHTCLNIPGRDERLRGWMDLPLDDQGLREAEEIAERLAEYPVDAIYSSDLRRARQTAEVLRRRVGAPRVTTMKELRPWNLGVFCGQRVMDVLPFLNLLNRHPDVPAPSGESFYQFYGRYSRCLTDLLNLASEFAGCIVAVTHVRNVLATQTVIEQGNPDLVPVRGGPPTGTLFVVERQNGRWEVKSHSGKSPVVVAPVLAEARV</sequence>
<reference evidence="4" key="1">
    <citation type="submission" date="2018-02" db="EMBL/GenBank/DDBJ databases">
        <authorList>
            <person name="Hausmann B."/>
        </authorList>
    </citation>
    <scope>NUCLEOTIDE SEQUENCE [LARGE SCALE GENOMIC DNA]</scope>
    <source>
        <strain evidence="4">Peat soil MAG SbA1</strain>
    </source>
</reference>
<dbReference type="CDD" id="cd07067">
    <property type="entry name" value="HP_PGM_like"/>
    <property type="match status" value="1"/>
</dbReference>
<evidence type="ECO:0000256" key="2">
    <source>
        <dbReference type="PIRSR" id="PIRSR613078-2"/>
    </source>
</evidence>
<dbReference type="InterPro" id="IPR051695">
    <property type="entry name" value="Phosphoglycerate_Mutase"/>
</dbReference>
<dbReference type="GO" id="GO:0005829">
    <property type="term" value="C:cytosol"/>
    <property type="evidence" value="ECO:0007669"/>
    <property type="project" value="TreeGrafter"/>
</dbReference>
<feature type="binding site" evidence="2">
    <location>
        <position position="61"/>
    </location>
    <ligand>
        <name>substrate</name>
    </ligand>
</feature>
<dbReference type="InterPro" id="IPR029033">
    <property type="entry name" value="His_PPase_superfam"/>
</dbReference>